<comment type="caution">
    <text evidence="2">The sequence shown here is derived from an EMBL/GenBank/DDBJ whole genome shotgun (WGS) entry which is preliminary data.</text>
</comment>
<accession>A0A7C4NTX8</accession>
<gene>
    <name evidence="2" type="ORF">ENU08_06890</name>
    <name evidence="1" type="ORF">ENU41_04470</name>
</gene>
<protein>
    <submittedName>
        <fullName evidence="2">Uncharacterized protein</fullName>
    </submittedName>
</protein>
<reference evidence="2" key="1">
    <citation type="journal article" date="2020" name="mSystems">
        <title>Genome- and Community-Level Interaction Insights into Carbon Utilization and Element Cycling Functions of Hydrothermarchaeota in Hydrothermal Sediment.</title>
        <authorList>
            <person name="Zhou Z."/>
            <person name="Liu Y."/>
            <person name="Xu W."/>
            <person name="Pan J."/>
            <person name="Luo Z.H."/>
            <person name="Li M."/>
        </authorList>
    </citation>
    <scope>NUCLEOTIDE SEQUENCE [LARGE SCALE GENOMIC DNA]</scope>
    <source>
        <strain evidence="2">SpSt-637</strain>
        <strain evidence="1">SpSt-667</strain>
    </source>
</reference>
<dbReference type="EMBL" id="DTBD01000063">
    <property type="protein sequence ID" value="HGQ64952.1"/>
    <property type="molecule type" value="Genomic_DNA"/>
</dbReference>
<dbReference type="EMBL" id="DTCK01000029">
    <property type="protein sequence ID" value="HGQ35913.1"/>
    <property type="molecule type" value="Genomic_DNA"/>
</dbReference>
<evidence type="ECO:0000313" key="1">
    <source>
        <dbReference type="EMBL" id="HGQ35913.1"/>
    </source>
</evidence>
<sequence length="257" mass="29401">MPMSITYVKHFTLGEVPKVFVDKVLQIVSDFLEIANSIDYLEVYFYSSTEDKILFLEEEALELGVIAVGDFVAMHEAWRGWPRIHIDFSRCLSLSDKHLRAVVIHEVSHAVLHGSPTYYYISIPFIHLPQLSFEQTAELIYLVTTAVKDLDVHDFITRLGMVNVLEDFVDFFIAQYKNLSCNNLEDVIQLAKVLTPCLFLNRCRVYEIISKECLGLSSKILEALKNFVENRVGDISMDTQQLLGKLLNILSNFINST</sequence>
<name>A0A7C4NTX8_9CREN</name>
<dbReference type="AlphaFoldDB" id="A0A7C4NTX8"/>
<proteinExistence type="predicted"/>
<evidence type="ECO:0000313" key="2">
    <source>
        <dbReference type="EMBL" id="HGQ64952.1"/>
    </source>
</evidence>
<organism evidence="2">
    <name type="scientific">Ignisphaera aggregans</name>
    <dbReference type="NCBI Taxonomy" id="334771"/>
    <lineage>
        <taxon>Archaea</taxon>
        <taxon>Thermoproteota</taxon>
        <taxon>Thermoprotei</taxon>
        <taxon>Desulfurococcales</taxon>
        <taxon>Desulfurococcaceae</taxon>
        <taxon>Ignisphaera</taxon>
    </lineage>
</organism>